<evidence type="ECO:0000313" key="7">
    <source>
        <dbReference type="EMBL" id="MBB5320519.1"/>
    </source>
</evidence>
<dbReference type="InterPro" id="IPR050469">
    <property type="entry name" value="Diguanylate_Cyclase"/>
</dbReference>
<dbReference type="Pfam" id="PF00072">
    <property type="entry name" value="Response_reg"/>
    <property type="match status" value="1"/>
</dbReference>
<evidence type="ECO:0000256" key="3">
    <source>
        <dbReference type="ARBA" id="ARBA00034247"/>
    </source>
</evidence>
<evidence type="ECO:0000259" key="6">
    <source>
        <dbReference type="PROSITE" id="PS50887"/>
    </source>
</evidence>
<dbReference type="CDD" id="cd00156">
    <property type="entry name" value="REC"/>
    <property type="match status" value="1"/>
</dbReference>
<comment type="cofactor">
    <cofactor evidence="1">
        <name>Mg(2+)</name>
        <dbReference type="ChEBI" id="CHEBI:18420"/>
    </cofactor>
</comment>
<organism evidence="7 8">
    <name type="scientific">Marinobacter oulmenensis</name>
    <dbReference type="NCBI Taxonomy" id="643747"/>
    <lineage>
        <taxon>Bacteria</taxon>
        <taxon>Pseudomonadati</taxon>
        <taxon>Pseudomonadota</taxon>
        <taxon>Gammaproteobacteria</taxon>
        <taxon>Pseudomonadales</taxon>
        <taxon>Marinobacteraceae</taxon>
        <taxon>Marinobacter</taxon>
    </lineage>
</organism>
<dbReference type="RefSeq" id="WP_183700384.1">
    <property type="nucleotide sequence ID" value="NZ_JACHFE010000002.1"/>
</dbReference>
<comment type="catalytic activity">
    <reaction evidence="3">
        <text>2 GTP = 3',3'-c-di-GMP + 2 diphosphate</text>
        <dbReference type="Rhea" id="RHEA:24898"/>
        <dbReference type="ChEBI" id="CHEBI:33019"/>
        <dbReference type="ChEBI" id="CHEBI:37565"/>
        <dbReference type="ChEBI" id="CHEBI:58805"/>
        <dbReference type="EC" id="2.7.7.65"/>
    </reaction>
</comment>
<dbReference type="Gene3D" id="3.30.70.270">
    <property type="match status" value="1"/>
</dbReference>
<dbReference type="Pfam" id="PF00990">
    <property type="entry name" value="GGDEF"/>
    <property type="match status" value="1"/>
</dbReference>
<proteinExistence type="predicted"/>
<dbReference type="CDD" id="cd01949">
    <property type="entry name" value="GGDEF"/>
    <property type="match status" value="1"/>
</dbReference>
<protein>
    <recommendedName>
        <fullName evidence="2">diguanylate cyclase</fullName>
        <ecNumber evidence="2">2.7.7.65</ecNumber>
    </recommendedName>
</protein>
<feature type="modified residue" description="4-aspartylphosphate" evidence="4">
    <location>
        <position position="57"/>
    </location>
</feature>
<dbReference type="InterPro" id="IPR029787">
    <property type="entry name" value="Nucleotide_cyclase"/>
</dbReference>
<dbReference type="PANTHER" id="PTHR45138:SF9">
    <property type="entry name" value="DIGUANYLATE CYCLASE DGCM-RELATED"/>
    <property type="match status" value="1"/>
</dbReference>
<dbReference type="SUPFAM" id="SSF52172">
    <property type="entry name" value="CheY-like"/>
    <property type="match status" value="1"/>
</dbReference>
<keyword evidence="4" id="KW-0597">Phosphoprotein</keyword>
<dbReference type="EC" id="2.7.7.65" evidence="2"/>
<reference evidence="7 8" key="1">
    <citation type="submission" date="2020-08" db="EMBL/GenBank/DDBJ databases">
        <title>Genomic Encyclopedia of Type Strains, Phase IV (KMG-IV): sequencing the most valuable type-strain genomes for metagenomic binning, comparative biology and taxonomic classification.</title>
        <authorList>
            <person name="Goeker M."/>
        </authorList>
    </citation>
    <scope>NUCLEOTIDE SEQUENCE [LARGE SCALE GENOMIC DNA]</scope>
    <source>
        <strain evidence="7 8">DSM 22359</strain>
    </source>
</reference>
<accession>A0A840U5V9</accession>
<dbReference type="PROSITE" id="PS50887">
    <property type="entry name" value="GGDEF"/>
    <property type="match status" value="1"/>
</dbReference>
<evidence type="ECO:0000256" key="4">
    <source>
        <dbReference type="PROSITE-ProRule" id="PRU00169"/>
    </source>
</evidence>
<dbReference type="InterPro" id="IPR011006">
    <property type="entry name" value="CheY-like_superfamily"/>
</dbReference>
<feature type="domain" description="Response regulatory" evidence="5">
    <location>
        <begin position="10"/>
        <end position="124"/>
    </location>
</feature>
<dbReference type="PANTHER" id="PTHR45138">
    <property type="entry name" value="REGULATORY COMPONENTS OF SENSORY TRANSDUCTION SYSTEM"/>
    <property type="match status" value="1"/>
</dbReference>
<dbReference type="FunFam" id="3.30.70.270:FF:000001">
    <property type="entry name" value="Diguanylate cyclase domain protein"/>
    <property type="match status" value="1"/>
</dbReference>
<sequence>MPDSKINQATIMLVEDEPTSIALLAEILHDHFELVVARCLEEAMAQFSPQVDIVVLDLNLPDGSGIEFVQWLQDEQAIEQPPVVVVSAQANNDSVVSAFEHGAMDYVVKPIHPVILLSKLKTMLDLKYKTELLKSQAIIDGLTGIANRAHFEQQFEQEFRRACRMSHPLGLALIDLDNFKTINDSGGHLKGDRCLKALADCLKECFCRAGDSIYRIGGDEFAVLLAGARLEQTVRAASRFYRMLGQRAGAAPGEPAFTVSIGCASLVPQVDQPRDALFKMADEALYEAKEVGGRNCVRPEL</sequence>
<dbReference type="SMART" id="SM00267">
    <property type="entry name" value="GGDEF"/>
    <property type="match status" value="1"/>
</dbReference>
<evidence type="ECO:0000259" key="5">
    <source>
        <dbReference type="PROSITE" id="PS50110"/>
    </source>
</evidence>
<dbReference type="SUPFAM" id="SSF55073">
    <property type="entry name" value="Nucleotide cyclase"/>
    <property type="match status" value="1"/>
</dbReference>
<dbReference type="InterPro" id="IPR000160">
    <property type="entry name" value="GGDEF_dom"/>
</dbReference>
<dbReference type="InterPro" id="IPR001789">
    <property type="entry name" value="Sig_transdc_resp-reg_receiver"/>
</dbReference>
<dbReference type="SMART" id="SM00448">
    <property type="entry name" value="REC"/>
    <property type="match status" value="1"/>
</dbReference>
<comment type="caution">
    <text evidence="7">The sequence shown here is derived from an EMBL/GenBank/DDBJ whole genome shotgun (WGS) entry which is preliminary data.</text>
</comment>
<dbReference type="InterPro" id="IPR043128">
    <property type="entry name" value="Rev_trsase/Diguanyl_cyclase"/>
</dbReference>
<dbReference type="GO" id="GO:0000160">
    <property type="term" value="P:phosphorelay signal transduction system"/>
    <property type="evidence" value="ECO:0007669"/>
    <property type="project" value="InterPro"/>
</dbReference>
<gene>
    <name evidence="7" type="ORF">HNR38_000991</name>
</gene>
<dbReference type="AlphaFoldDB" id="A0A840U5V9"/>
<evidence type="ECO:0000313" key="8">
    <source>
        <dbReference type="Proteomes" id="UP000591735"/>
    </source>
</evidence>
<dbReference type="Proteomes" id="UP000591735">
    <property type="component" value="Unassembled WGS sequence"/>
</dbReference>
<dbReference type="EMBL" id="JACHFE010000002">
    <property type="protein sequence ID" value="MBB5320519.1"/>
    <property type="molecule type" value="Genomic_DNA"/>
</dbReference>
<dbReference type="NCBIfam" id="TIGR00254">
    <property type="entry name" value="GGDEF"/>
    <property type="match status" value="1"/>
</dbReference>
<evidence type="ECO:0000256" key="1">
    <source>
        <dbReference type="ARBA" id="ARBA00001946"/>
    </source>
</evidence>
<dbReference type="Gene3D" id="3.40.50.2300">
    <property type="match status" value="1"/>
</dbReference>
<evidence type="ECO:0000256" key="2">
    <source>
        <dbReference type="ARBA" id="ARBA00012528"/>
    </source>
</evidence>
<dbReference type="GO" id="GO:0052621">
    <property type="term" value="F:diguanylate cyclase activity"/>
    <property type="evidence" value="ECO:0007669"/>
    <property type="project" value="UniProtKB-EC"/>
</dbReference>
<dbReference type="PROSITE" id="PS50110">
    <property type="entry name" value="RESPONSE_REGULATORY"/>
    <property type="match status" value="1"/>
</dbReference>
<feature type="domain" description="GGDEF" evidence="6">
    <location>
        <begin position="167"/>
        <end position="301"/>
    </location>
</feature>
<keyword evidence="8" id="KW-1185">Reference proteome</keyword>
<name>A0A840U5V9_9GAMM</name>